<protein>
    <submittedName>
        <fullName evidence="1">Uncharacterized protein</fullName>
    </submittedName>
</protein>
<evidence type="ECO:0000313" key="1">
    <source>
        <dbReference type="EMBL" id="MBL0766740.1"/>
    </source>
</evidence>
<dbReference type="AlphaFoldDB" id="A0A937ADD7"/>
<organism evidence="1 2">
    <name type="scientific">Marivirga atlantica</name>
    <dbReference type="NCBI Taxonomy" id="1548457"/>
    <lineage>
        <taxon>Bacteria</taxon>
        <taxon>Pseudomonadati</taxon>
        <taxon>Bacteroidota</taxon>
        <taxon>Cytophagia</taxon>
        <taxon>Cytophagales</taxon>
        <taxon>Marivirgaceae</taxon>
        <taxon>Marivirga</taxon>
    </lineage>
</organism>
<gene>
    <name evidence="1" type="ORF">JKP34_15845</name>
</gene>
<sequence length="193" mass="22432">MLRFFLTSCLLLCYLSGFSQDSVKVEVEKRIKKEDLPIIMANRLESLLANASKIKYYQEQQNAVTFFEVKLKRNQQLLSVKFDSAGQALDVEVITSFNDLNKVTQDSVNAYFKKHTSKFDIKKIQKRYTSNTSDVLEAFLKGDEKLTISYEIEVLLKSEKAKHHGFFELLFDNQGNFLKKRRIQSSPSDYVLY</sequence>
<dbReference type="RefSeq" id="WP_201923619.1">
    <property type="nucleotide sequence ID" value="NZ_JAERQG010000004.1"/>
</dbReference>
<dbReference type="EMBL" id="JAERQG010000004">
    <property type="protein sequence ID" value="MBL0766740.1"/>
    <property type="molecule type" value="Genomic_DNA"/>
</dbReference>
<evidence type="ECO:0000313" key="2">
    <source>
        <dbReference type="Proteomes" id="UP000642920"/>
    </source>
</evidence>
<dbReference type="Proteomes" id="UP000642920">
    <property type="component" value="Unassembled WGS sequence"/>
</dbReference>
<reference evidence="1" key="1">
    <citation type="submission" date="2021-01" db="EMBL/GenBank/DDBJ databases">
        <title>Marivirga sp. nov., isolated from intertidal surface sediments.</title>
        <authorList>
            <person name="Zhang M."/>
        </authorList>
    </citation>
    <scope>NUCLEOTIDE SEQUENCE</scope>
    <source>
        <strain evidence="1">SM1354</strain>
    </source>
</reference>
<keyword evidence="2" id="KW-1185">Reference proteome</keyword>
<dbReference type="SUPFAM" id="SSF160574">
    <property type="entry name" value="BT0923-like"/>
    <property type="match status" value="1"/>
</dbReference>
<name>A0A937ADD7_9BACT</name>
<proteinExistence type="predicted"/>
<comment type="caution">
    <text evidence="1">The sequence shown here is derived from an EMBL/GenBank/DDBJ whole genome shotgun (WGS) entry which is preliminary data.</text>
</comment>
<accession>A0A937ADD7</accession>